<protein>
    <submittedName>
        <fullName evidence="1">Uncharacterized protein</fullName>
    </submittedName>
</protein>
<sequence length="164" mass="19136">MKNAFTCSVSENVLKVDFDDRWDHVRHYQSLFNATGEIARSCLANKKWALLINWRQQLIQIPEEERICVRTVNRHVLLGLHTVVNVIDPHPITQWQLDKVASSNPAINAQIFEQTDEALAWLFEQGFDTKLKEVDFDINWLSPSEDFKRALDQLGLDQERFIET</sequence>
<evidence type="ECO:0000313" key="1">
    <source>
        <dbReference type="EMBL" id="GAA0855613.1"/>
    </source>
</evidence>
<comment type="caution">
    <text evidence="1">The sequence shown here is derived from an EMBL/GenBank/DDBJ whole genome shotgun (WGS) entry which is preliminary data.</text>
</comment>
<gene>
    <name evidence="1" type="ORF">GCM10009114_14850</name>
</gene>
<evidence type="ECO:0000313" key="2">
    <source>
        <dbReference type="Proteomes" id="UP001500359"/>
    </source>
</evidence>
<accession>A0ABP3WR43</accession>
<name>A0ABP3WR43_9ALTE</name>
<proteinExistence type="predicted"/>
<dbReference type="RefSeq" id="WP_343858245.1">
    <property type="nucleotide sequence ID" value="NZ_BAAAFD010000003.1"/>
</dbReference>
<keyword evidence="2" id="KW-1185">Reference proteome</keyword>
<dbReference type="Proteomes" id="UP001500359">
    <property type="component" value="Unassembled WGS sequence"/>
</dbReference>
<reference evidence="2" key="1">
    <citation type="journal article" date="2019" name="Int. J. Syst. Evol. Microbiol.">
        <title>The Global Catalogue of Microorganisms (GCM) 10K type strain sequencing project: providing services to taxonomists for standard genome sequencing and annotation.</title>
        <authorList>
            <consortium name="The Broad Institute Genomics Platform"/>
            <consortium name="The Broad Institute Genome Sequencing Center for Infectious Disease"/>
            <person name="Wu L."/>
            <person name="Ma J."/>
        </authorList>
    </citation>
    <scope>NUCLEOTIDE SEQUENCE [LARGE SCALE GENOMIC DNA]</scope>
    <source>
        <strain evidence="2">JCM 15896</strain>
    </source>
</reference>
<organism evidence="1 2">
    <name type="scientific">Aliiglaciecola litoralis</name>
    <dbReference type="NCBI Taxonomy" id="582857"/>
    <lineage>
        <taxon>Bacteria</taxon>
        <taxon>Pseudomonadati</taxon>
        <taxon>Pseudomonadota</taxon>
        <taxon>Gammaproteobacteria</taxon>
        <taxon>Alteromonadales</taxon>
        <taxon>Alteromonadaceae</taxon>
        <taxon>Aliiglaciecola</taxon>
    </lineage>
</organism>
<dbReference type="EMBL" id="BAAAFD010000003">
    <property type="protein sequence ID" value="GAA0855613.1"/>
    <property type="molecule type" value="Genomic_DNA"/>
</dbReference>